<dbReference type="Gramene" id="VVA38581">
    <property type="protein sequence ID" value="VVA38581"/>
    <property type="gene ID" value="Prudul26B030766"/>
</dbReference>
<gene>
    <name evidence="2" type="ORF">ALMOND_2B030766</name>
</gene>
<reference evidence="3" key="1">
    <citation type="journal article" date="2020" name="Plant J.">
        <title>Transposons played a major role in the diversification between the closely related almond and peach genomes: results from the almond genome sequence.</title>
        <authorList>
            <person name="Alioto T."/>
            <person name="Alexiou K.G."/>
            <person name="Bardil A."/>
            <person name="Barteri F."/>
            <person name="Castanera R."/>
            <person name="Cruz F."/>
            <person name="Dhingra A."/>
            <person name="Duval H."/>
            <person name="Fernandez I Marti A."/>
            <person name="Frias L."/>
            <person name="Galan B."/>
            <person name="Garcia J.L."/>
            <person name="Howad W."/>
            <person name="Gomez-Garrido J."/>
            <person name="Gut M."/>
            <person name="Julca I."/>
            <person name="Morata J."/>
            <person name="Puigdomenech P."/>
            <person name="Ribeca P."/>
            <person name="Rubio Cabetas M.J."/>
            <person name="Vlasova A."/>
            <person name="Wirthensohn M."/>
            <person name="Garcia-Mas J."/>
            <person name="Gabaldon T."/>
            <person name="Casacuberta J.M."/>
            <person name="Arus P."/>
        </authorList>
    </citation>
    <scope>NUCLEOTIDE SEQUENCE [LARGE SCALE GENOMIC DNA]</scope>
    <source>
        <strain evidence="3">cv. Texas</strain>
    </source>
</reference>
<sequence>SRDVLDSLEKGEEQFNPRLPRKEEELKNVEKNSTEIQITSNHPGTPSVKTGQTQKPSFLIARYTRYPVTEGELMHNLPLEKTPAHKKLKADNSWSPTLEAVRSESSASLNFVDFPIELLDSYFGYIKQELSRVKVFLRQALNCIDFEVNKGEQTHDGRWQPVTAGSRRFLASGVGVGVRPRVVGDGVRRQVASSRCTEVAAMGG</sequence>
<evidence type="ECO:0000313" key="2">
    <source>
        <dbReference type="EMBL" id="VVA38581.1"/>
    </source>
</evidence>
<proteinExistence type="predicted"/>
<evidence type="ECO:0000256" key="1">
    <source>
        <dbReference type="SAM" id="MobiDB-lite"/>
    </source>
</evidence>
<dbReference type="EMBL" id="CABIKO010000659">
    <property type="protein sequence ID" value="VVA38581.1"/>
    <property type="molecule type" value="Genomic_DNA"/>
</dbReference>
<evidence type="ECO:0000313" key="3">
    <source>
        <dbReference type="Proteomes" id="UP000327085"/>
    </source>
</evidence>
<feature type="non-terminal residue" evidence="2">
    <location>
        <position position="1"/>
    </location>
</feature>
<accession>A0A5E4GG43</accession>
<name>A0A5E4GG43_PRUDU</name>
<dbReference type="Proteomes" id="UP000327085">
    <property type="component" value="Unassembled WGS sequence"/>
</dbReference>
<dbReference type="AlphaFoldDB" id="A0A5E4GG43"/>
<dbReference type="InParanoid" id="A0A5E4GG43"/>
<organism evidence="2 3">
    <name type="scientific">Prunus dulcis</name>
    <name type="common">Almond</name>
    <name type="synonym">Amygdalus dulcis</name>
    <dbReference type="NCBI Taxonomy" id="3755"/>
    <lineage>
        <taxon>Eukaryota</taxon>
        <taxon>Viridiplantae</taxon>
        <taxon>Streptophyta</taxon>
        <taxon>Embryophyta</taxon>
        <taxon>Tracheophyta</taxon>
        <taxon>Spermatophyta</taxon>
        <taxon>Magnoliopsida</taxon>
        <taxon>eudicotyledons</taxon>
        <taxon>Gunneridae</taxon>
        <taxon>Pentapetalae</taxon>
        <taxon>rosids</taxon>
        <taxon>fabids</taxon>
        <taxon>Rosales</taxon>
        <taxon>Rosaceae</taxon>
        <taxon>Amygdaloideae</taxon>
        <taxon>Amygdaleae</taxon>
        <taxon>Prunus</taxon>
    </lineage>
</organism>
<feature type="compositionally biased region" description="Basic and acidic residues" evidence="1">
    <location>
        <begin position="1"/>
        <end position="33"/>
    </location>
</feature>
<feature type="compositionally biased region" description="Polar residues" evidence="1">
    <location>
        <begin position="34"/>
        <end position="54"/>
    </location>
</feature>
<feature type="region of interest" description="Disordered" evidence="1">
    <location>
        <begin position="1"/>
        <end position="54"/>
    </location>
</feature>
<protein>
    <submittedName>
        <fullName evidence="2">PREDICTED: PRUPE_6G163900</fullName>
    </submittedName>
</protein>